<dbReference type="CDD" id="cd04478">
    <property type="entry name" value="RPA2_DBD_D"/>
    <property type="match status" value="1"/>
</dbReference>
<comment type="subcellular location">
    <subcellularLocation>
        <location evidence="1">Nucleus</location>
    </subcellularLocation>
</comment>
<dbReference type="PANTHER" id="PTHR13989">
    <property type="entry name" value="REPLICATION PROTEIN A-RELATED"/>
    <property type="match status" value="1"/>
</dbReference>
<comment type="caution">
    <text evidence="5">The sequence shown here is derived from an EMBL/GenBank/DDBJ whole genome shotgun (WGS) entry which is preliminary data.</text>
</comment>
<dbReference type="GO" id="GO:0006289">
    <property type="term" value="P:nucleotide-excision repair"/>
    <property type="evidence" value="ECO:0007669"/>
    <property type="project" value="TreeGrafter"/>
</dbReference>
<keyword evidence="6" id="KW-1185">Reference proteome</keyword>
<dbReference type="GeneID" id="73470128"/>
<dbReference type="GO" id="GO:0000781">
    <property type="term" value="C:chromosome, telomeric region"/>
    <property type="evidence" value="ECO:0007669"/>
    <property type="project" value="TreeGrafter"/>
</dbReference>
<protein>
    <submittedName>
        <fullName evidence="5">RFA2</fullName>
    </submittedName>
</protein>
<dbReference type="GO" id="GO:0006260">
    <property type="term" value="P:DNA replication"/>
    <property type="evidence" value="ECO:0007669"/>
    <property type="project" value="TreeGrafter"/>
</dbReference>
<dbReference type="InterPro" id="IPR014646">
    <property type="entry name" value="Rfa2/RPA32"/>
</dbReference>
<evidence type="ECO:0000256" key="1">
    <source>
        <dbReference type="ARBA" id="ARBA00004123"/>
    </source>
</evidence>
<dbReference type="AlphaFoldDB" id="A0A8J5Q9I3"/>
<proteinExistence type="predicted"/>
<dbReference type="EMBL" id="JAGSYN010000144">
    <property type="protein sequence ID" value="KAG7663149.1"/>
    <property type="molecule type" value="Genomic_DNA"/>
</dbReference>
<dbReference type="Proteomes" id="UP000694255">
    <property type="component" value="Unassembled WGS sequence"/>
</dbReference>
<dbReference type="InterPro" id="IPR040260">
    <property type="entry name" value="RFA2-like"/>
</dbReference>
<dbReference type="PANTHER" id="PTHR13989:SF16">
    <property type="entry name" value="REPLICATION PROTEIN A2"/>
    <property type="match status" value="1"/>
</dbReference>
<evidence type="ECO:0000259" key="4">
    <source>
        <dbReference type="Pfam" id="PF08784"/>
    </source>
</evidence>
<gene>
    <name evidence="5" type="ORF">J8A68_003327</name>
</gene>
<dbReference type="PIRSF" id="PIRSF036949">
    <property type="entry name" value="RPA32"/>
    <property type="match status" value="1"/>
</dbReference>
<evidence type="ECO:0000313" key="6">
    <source>
        <dbReference type="Proteomes" id="UP000694255"/>
    </source>
</evidence>
<dbReference type="Pfam" id="PF08784">
    <property type="entry name" value="RPA_C"/>
    <property type="match status" value="1"/>
</dbReference>
<dbReference type="InterPro" id="IPR014892">
    <property type="entry name" value="RPA_C"/>
</dbReference>
<evidence type="ECO:0000313" key="5">
    <source>
        <dbReference type="EMBL" id="KAG7663149.1"/>
    </source>
</evidence>
<evidence type="ECO:0000256" key="2">
    <source>
        <dbReference type="ARBA" id="ARBA00022705"/>
    </source>
</evidence>
<keyword evidence="2" id="KW-0235">DNA replication</keyword>
<keyword evidence="3" id="KW-0238">DNA-binding</keyword>
<dbReference type="GO" id="GO:0000724">
    <property type="term" value="P:double-strand break repair via homologous recombination"/>
    <property type="evidence" value="ECO:0007669"/>
    <property type="project" value="TreeGrafter"/>
</dbReference>
<sequence length="260" mass="28343">MSDYNYGNYGDGGFNTGTHSAGGGGGFSADNSSSQKQQLRTSLTPVTVKQINEATQPIPDGEFKIHNVELNMVSFVGVVRKVDVHASAVVITVEDGTGSIEVRKWIDEGLTNVNQEQEKFQQQLDKYVFVGGALKEFNSKKNIQNAHVYPITDSNQILYHHLSAIELHLKSQGVPSSKANNSNSLFVSNPNENQAPSGSLSDQILVVLRSQIQTMPEGVPVSYVAQKLNIAYEVAMNHCQTLADDGKIYAGYDETTFLCI</sequence>
<dbReference type="GO" id="GO:0005662">
    <property type="term" value="C:DNA replication factor A complex"/>
    <property type="evidence" value="ECO:0007669"/>
    <property type="project" value="TreeGrafter"/>
</dbReference>
<feature type="domain" description="Replication protein A C-terminal" evidence="4">
    <location>
        <begin position="183"/>
        <end position="254"/>
    </location>
</feature>
<evidence type="ECO:0000256" key="3">
    <source>
        <dbReference type="ARBA" id="ARBA00023125"/>
    </source>
</evidence>
<dbReference type="GO" id="GO:0003697">
    <property type="term" value="F:single-stranded DNA binding"/>
    <property type="evidence" value="ECO:0007669"/>
    <property type="project" value="TreeGrafter"/>
</dbReference>
<accession>A0A8J5Q9I3</accession>
<dbReference type="OrthoDB" id="25571at2759"/>
<reference evidence="5 6" key="1">
    <citation type="journal article" date="2021" name="DNA Res.">
        <title>Genome analysis of Candida subhashii reveals its hybrid nature and dual mitochondrial genome conformations.</title>
        <authorList>
            <person name="Mixao V."/>
            <person name="Hegedusova E."/>
            <person name="Saus E."/>
            <person name="Pryszcz L.P."/>
            <person name="Cillingova A."/>
            <person name="Nosek J."/>
            <person name="Gabaldon T."/>
        </authorList>
    </citation>
    <scope>NUCLEOTIDE SEQUENCE [LARGE SCALE GENOMIC DNA]</scope>
    <source>
        <strain evidence="5 6">CBS 10753</strain>
    </source>
</reference>
<organism evidence="5 6">
    <name type="scientific">[Candida] subhashii</name>
    <dbReference type="NCBI Taxonomy" id="561895"/>
    <lineage>
        <taxon>Eukaryota</taxon>
        <taxon>Fungi</taxon>
        <taxon>Dikarya</taxon>
        <taxon>Ascomycota</taxon>
        <taxon>Saccharomycotina</taxon>
        <taxon>Pichiomycetes</taxon>
        <taxon>Debaryomycetaceae</taxon>
        <taxon>Spathaspora</taxon>
    </lineage>
</organism>
<name>A0A8J5Q9I3_9ASCO</name>
<dbReference type="GO" id="GO:0035861">
    <property type="term" value="C:site of double-strand break"/>
    <property type="evidence" value="ECO:0007669"/>
    <property type="project" value="TreeGrafter"/>
</dbReference>
<dbReference type="RefSeq" id="XP_049263381.1">
    <property type="nucleotide sequence ID" value="XM_049407172.1"/>
</dbReference>